<evidence type="ECO:0000313" key="2">
    <source>
        <dbReference type="Proteomes" id="UP001631969"/>
    </source>
</evidence>
<keyword evidence="1" id="KW-0067">ATP-binding</keyword>
<gene>
    <name evidence="1" type="ORF">ACI1P1_07540</name>
</gene>
<accession>A0ACC7NU12</accession>
<sequence>MSEQTVLEVKNLAKLYGEFQLGPVSMMLEEGYVYVIMGRNGSGKTTLFRMLNAIVQPERGMLEWFPAAAAPVTEAPSGQNSRPAAPENRTPASAEVETLREKRRRIAYMPDELDIPDLGWSLRDWRDAVFPFFPAWDDACYRRLVGRYGLDDRKAMRKSSKGTKKLAAFIIALSQSPRVLVLDEPSAGLDPFSWKMMLEDLSAFMSAGDKTILMATHIIEEIRRLGDYLLFLENGKVHGPFEKDALSESWRTLWVSELPASAEALPGAAAVEKGTPHRLVTRSPGATREALEKLGIAVTDERPLEWDELFWHVVRNKGKDM</sequence>
<name>A0ACC7NU12_9BACL</name>
<keyword evidence="1" id="KW-0547">Nucleotide-binding</keyword>
<organism evidence="1 2">
    <name type="scientific">Paenibacillus mesotrionivorans</name>
    <dbReference type="NCBI Taxonomy" id="3160968"/>
    <lineage>
        <taxon>Bacteria</taxon>
        <taxon>Bacillati</taxon>
        <taxon>Bacillota</taxon>
        <taxon>Bacilli</taxon>
        <taxon>Bacillales</taxon>
        <taxon>Paenibacillaceae</taxon>
        <taxon>Paenibacillus</taxon>
    </lineage>
</organism>
<dbReference type="Proteomes" id="UP001631969">
    <property type="component" value="Unassembled WGS sequence"/>
</dbReference>
<proteinExistence type="predicted"/>
<dbReference type="EMBL" id="JBJURJ010000004">
    <property type="protein sequence ID" value="MFM9328133.1"/>
    <property type="molecule type" value="Genomic_DNA"/>
</dbReference>
<protein>
    <submittedName>
        <fullName evidence="1">ATP-binding cassette domain-containing protein</fullName>
    </submittedName>
</protein>
<keyword evidence="2" id="KW-1185">Reference proteome</keyword>
<evidence type="ECO:0000313" key="1">
    <source>
        <dbReference type="EMBL" id="MFM9328133.1"/>
    </source>
</evidence>
<reference evidence="1" key="1">
    <citation type="submission" date="2024-12" db="EMBL/GenBank/DDBJ databases">
        <authorList>
            <person name="Wu N."/>
        </authorList>
    </citation>
    <scope>NUCLEOTIDE SEQUENCE</scope>
    <source>
        <strain evidence="1">P15</strain>
    </source>
</reference>
<comment type="caution">
    <text evidence="1">The sequence shown here is derived from an EMBL/GenBank/DDBJ whole genome shotgun (WGS) entry which is preliminary data.</text>
</comment>